<dbReference type="HOGENOM" id="CLU_042013_0_0_12"/>
<proteinExistence type="predicted"/>
<gene>
    <name evidence="3" type="ORF">OY14_04500</name>
</gene>
<dbReference type="AlphaFoldDB" id="A0A0A7UWW3"/>
<keyword evidence="3" id="KW-0614">Plasmid</keyword>
<dbReference type="InterPro" id="IPR035421">
    <property type="entry name" value="Terminase_6C"/>
</dbReference>
<dbReference type="Pfam" id="PF03237">
    <property type="entry name" value="Terminase_6N"/>
    <property type="match status" value="1"/>
</dbReference>
<evidence type="ECO:0000313" key="3">
    <source>
        <dbReference type="EMBL" id="AJA90714.1"/>
    </source>
</evidence>
<name>A0A0A7UWW3_9SPIR</name>
<dbReference type="InterPro" id="IPR027417">
    <property type="entry name" value="P-loop_NTPase"/>
</dbReference>
<sequence>MKFLESLIFLNLQKKFKSKFNINILDYIKPSLTKLCFKDFENKYLTVKQKEVLLDIESHDYSKVIFSGGIASGKTFLASYLLVKKLIENKSFYEQDTNNFVIGNSIGLLMTNTIKQIEKICSLLGVDYQKKKSGRSFCKIAGLELNVYGGKNRDAFSKIRGGNSAIIYVNEATVIHKETLLEVMKRLRKGKAIIIFDTNPEGPAHYFKTDYIENTDVFKTYNFTTYDNPLNSADFIETQEKLYRHFPAYRARVLYGEWVLNESSLFNEMIFNQDYEFKSPIMYIDPAFSVGGDNTAICVLERTSEKFYAYLYQNQKPVNDSLILGAIQILIESFNVNTVYVEERDSIKGDGILTKTILLLRNNSAHYFKIVPIKPLSNKFKRICNLIPLFESRKIEFLKIISKNVIADIYNYKGDGKTKDDALDSLANAYLLLTLNYQEKLFHFGKFKYL</sequence>
<dbReference type="Gene3D" id="3.30.420.240">
    <property type="match status" value="1"/>
</dbReference>
<dbReference type="NCBIfam" id="TIGR01547">
    <property type="entry name" value="phage_term_2"/>
    <property type="match status" value="1"/>
</dbReference>
<protein>
    <submittedName>
        <fullName evidence="3">Phage portal protein</fullName>
    </submittedName>
</protein>
<dbReference type="KEGG" id="bchi:OY14_04500"/>
<dbReference type="InterPro" id="IPR006437">
    <property type="entry name" value="Phage_terminase_lsu"/>
</dbReference>
<keyword evidence="1" id="KW-1188">Viral release from host cell</keyword>
<evidence type="ECO:0000256" key="1">
    <source>
        <dbReference type="ARBA" id="ARBA00022612"/>
    </source>
</evidence>
<reference evidence="3 4" key="1">
    <citation type="journal article" date="2015" name="Genome Announc.">
        <title>Genome Sequence of Borrelia chilensis VA1, a South American Member of the Lyme Borreliosis Group.</title>
        <authorList>
            <person name="Huang W."/>
            <person name="Ojaimi C."/>
            <person name="Fallon J.T."/>
            <person name="Travisany D."/>
            <person name="Maass A."/>
            <person name="Ivanova L."/>
            <person name="Tomova A."/>
            <person name="Gonzalez-Acuna D."/>
            <person name="Godfrey H.P."/>
            <person name="Cabello F.C."/>
        </authorList>
    </citation>
    <scope>NUCLEOTIDE SEQUENCE [LARGE SCALE GENOMIC DNA]</scope>
    <source>
        <strain evidence="3 4">VA1</strain>
        <plasmid evidence="3">lp54</plasmid>
    </source>
</reference>
<organism evidence="3 4">
    <name type="scientific">Borreliella chilensis</name>
    <dbReference type="NCBI Taxonomy" id="1245910"/>
    <lineage>
        <taxon>Bacteria</taxon>
        <taxon>Pseudomonadati</taxon>
        <taxon>Spirochaetota</taxon>
        <taxon>Spirochaetia</taxon>
        <taxon>Spirochaetales</taxon>
        <taxon>Borreliaceae</taxon>
        <taxon>Borreliella</taxon>
    </lineage>
</organism>
<geneLocation type="plasmid" evidence="3 4">
    <name>lp54</name>
</geneLocation>
<dbReference type="EMBL" id="CP009912">
    <property type="protein sequence ID" value="AJA90714.1"/>
    <property type="molecule type" value="Genomic_DNA"/>
</dbReference>
<dbReference type="Gene3D" id="3.40.50.300">
    <property type="entry name" value="P-loop containing nucleotide triphosphate hydrolases"/>
    <property type="match status" value="1"/>
</dbReference>
<accession>A0A0A7UWW3</accession>
<evidence type="ECO:0000313" key="4">
    <source>
        <dbReference type="Proteomes" id="UP000030940"/>
    </source>
</evidence>
<dbReference type="Pfam" id="PF17289">
    <property type="entry name" value="Terminase_6C"/>
    <property type="match status" value="1"/>
</dbReference>
<keyword evidence="4" id="KW-1185">Reference proteome</keyword>
<dbReference type="SUPFAM" id="SSF52540">
    <property type="entry name" value="P-loop containing nucleoside triphosphate hydrolases"/>
    <property type="match status" value="1"/>
</dbReference>
<feature type="domain" description="Terminase large subunit gp17-like C-terminal" evidence="2">
    <location>
        <begin position="282"/>
        <end position="431"/>
    </location>
</feature>
<dbReference type="Proteomes" id="UP000030940">
    <property type="component" value="Plasmid lp54"/>
</dbReference>
<evidence type="ECO:0000259" key="2">
    <source>
        <dbReference type="Pfam" id="PF17289"/>
    </source>
</evidence>